<name>A0A5C6C462_9BACT</name>
<organism evidence="1 2">
    <name type="scientific">Allorhodopirellula heiligendammensis</name>
    <dbReference type="NCBI Taxonomy" id="2714739"/>
    <lineage>
        <taxon>Bacteria</taxon>
        <taxon>Pseudomonadati</taxon>
        <taxon>Planctomycetota</taxon>
        <taxon>Planctomycetia</taxon>
        <taxon>Pirellulales</taxon>
        <taxon>Pirellulaceae</taxon>
        <taxon>Allorhodopirellula</taxon>
    </lineage>
</organism>
<keyword evidence="2" id="KW-1185">Reference proteome</keyword>
<accession>A0A5C6C462</accession>
<dbReference type="AlphaFoldDB" id="A0A5C6C462"/>
<dbReference type="EMBL" id="SJPU01000001">
    <property type="protein sequence ID" value="TWU18882.1"/>
    <property type="molecule type" value="Genomic_DNA"/>
</dbReference>
<protein>
    <submittedName>
        <fullName evidence="1">Uncharacterized protein</fullName>
    </submittedName>
</protein>
<evidence type="ECO:0000313" key="2">
    <source>
        <dbReference type="Proteomes" id="UP000319908"/>
    </source>
</evidence>
<dbReference type="OrthoDB" id="210132at2"/>
<comment type="caution">
    <text evidence="1">The sequence shown here is derived from an EMBL/GenBank/DDBJ whole genome shotgun (WGS) entry which is preliminary data.</text>
</comment>
<reference evidence="1 2" key="1">
    <citation type="journal article" date="2020" name="Antonie Van Leeuwenhoek">
        <title>Rhodopirellula heiligendammensis sp. nov., Rhodopirellula pilleata sp. nov., and Rhodopirellula solitaria sp. nov. isolated from natural or artificial marine surfaces in Northern Germany and California, USA, and emended description of the genus Rhodopirellula.</title>
        <authorList>
            <person name="Kallscheuer N."/>
            <person name="Wiegand S."/>
            <person name="Jogler M."/>
            <person name="Boedeker C."/>
            <person name="Peeters S.H."/>
            <person name="Rast P."/>
            <person name="Heuer A."/>
            <person name="Jetten M.S.M."/>
            <person name="Rohde M."/>
            <person name="Jogler C."/>
        </authorList>
    </citation>
    <scope>NUCLEOTIDE SEQUENCE [LARGE SCALE GENOMIC DNA]</scope>
    <source>
        <strain evidence="1 2">Poly21</strain>
    </source>
</reference>
<dbReference type="RefSeq" id="WP_146405840.1">
    <property type="nucleotide sequence ID" value="NZ_SJPU01000001.1"/>
</dbReference>
<dbReference type="Proteomes" id="UP000319908">
    <property type="component" value="Unassembled WGS sequence"/>
</dbReference>
<gene>
    <name evidence="1" type="ORF">Poly21_10510</name>
</gene>
<sequence length="515" mass="59171">MEWSAFGVSGRNGGVATGDKTAQWTPLALWIAEQVKQGVRPVPLPPLPELRDSVFRDNKVDYRFGHFAKVFSSPVESHPATTAELRWQDAFNLLNRLNEAYPSVSWAMSQHHIDETAQFHEQAAREAIVTTAKVRSQTPPAEKIPLITGTFHDAVREYTKKRIADFTKGGVFDGSGHHMVGLIENFAKRQPDVPLAMLDFTRCQEIFDFWRNRPINLRSDEPLSFKHCSSHIGELKRFFKWLHTRDNFEWRRPDDFDLIETKVQRLSSDRRSIQDIELKTFSVDHLKLLYKHALPAERLKLIWCLNCSHGAAEIGRVEWEDLSLHQPHPWTKEGLEIVSSDNDSWCGLLRPKTDVVGWWWLWPETVQLVQWWKADLERRLKRPLKSSERMLLTSTGSNLYRDSSRNAQSSFSNKWSRLCSRVNKAEGKNAVPGLPFGTLRDQMSNWLGGDQNRAVLASVALAHGIPHKGDKLLFKHYSNRPWAHLFEAQKEYRQLLQPIFDGVPDPLATHDPLAG</sequence>
<evidence type="ECO:0000313" key="1">
    <source>
        <dbReference type="EMBL" id="TWU18882.1"/>
    </source>
</evidence>
<proteinExistence type="predicted"/>